<evidence type="ECO:0000313" key="1">
    <source>
        <dbReference type="EMBL" id="ANO33143.1"/>
    </source>
</evidence>
<accession>A0AAN0XUX7</accession>
<proteinExistence type="predicted"/>
<dbReference type="Proteomes" id="UP000092018">
    <property type="component" value="Chromosome 1"/>
</dbReference>
<dbReference type="AlphaFoldDB" id="A0AAN0XUX7"/>
<dbReference type="KEGG" id="vbr:A6E01_07945"/>
<dbReference type="EMBL" id="CP016177">
    <property type="protein sequence ID" value="ANO33143.1"/>
    <property type="molecule type" value="Genomic_DNA"/>
</dbReference>
<sequence length="120" mass="14062">MMTLDDFVQRITAINRAWKTAGDDSDPYVNQHIAKQLQEQKSAWQVEFYRTYPKLVWFKADLENHPDGEVFSVRFGERAVLSSDGDIKWNAEHIPRYLLQNLLTETEFRSATQPKNELCL</sequence>
<reference evidence="1 2" key="1">
    <citation type="submission" date="2016-06" db="EMBL/GenBank/DDBJ databases">
        <title>Adaptive Radiation by Waves of Gene Transfer Leads to Fine-Scale Resource Partitioning in Marine Microbes.</title>
        <authorList>
            <person name="Hehemann J.-H."/>
            <person name="Arevalo P."/>
            <person name="Datta M.S."/>
            <person name="Yu X."/>
            <person name="Corzett C."/>
            <person name="Henschel A."/>
            <person name="Preheim S.P."/>
            <person name="Timberlake S."/>
            <person name="Alm E.J."/>
            <person name="Polz M.F."/>
        </authorList>
    </citation>
    <scope>NUCLEOTIDE SEQUENCE [LARGE SCALE GENOMIC DNA]</scope>
    <source>
        <strain evidence="1 2">FF50</strain>
    </source>
</reference>
<evidence type="ECO:0000313" key="2">
    <source>
        <dbReference type="Proteomes" id="UP000092018"/>
    </source>
</evidence>
<name>A0AAN0XUX7_9VIBR</name>
<protein>
    <submittedName>
        <fullName evidence="1">Uncharacterized protein</fullName>
    </submittedName>
</protein>
<organism evidence="1 2">
    <name type="scientific">Vibrio breoganii</name>
    <dbReference type="NCBI Taxonomy" id="553239"/>
    <lineage>
        <taxon>Bacteria</taxon>
        <taxon>Pseudomonadati</taxon>
        <taxon>Pseudomonadota</taxon>
        <taxon>Gammaproteobacteria</taxon>
        <taxon>Vibrionales</taxon>
        <taxon>Vibrionaceae</taxon>
        <taxon>Vibrio</taxon>
    </lineage>
</organism>
<gene>
    <name evidence="1" type="ORF">A6E01_07945</name>
</gene>